<dbReference type="AlphaFoldDB" id="A0A699XI29"/>
<name>A0A699XI29_TANCI</name>
<gene>
    <name evidence="2" type="ORF">Tci_931671</name>
</gene>
<feature type="non-terminal residue" evidence="2">
    <location>
        <position position="1"/>
    </location>
</feature>
<proteinExistence type="predicted"/>
<sequence>VLKDMSRKRKRVAQSADNMAANSDEIALAPEIVARAQEKAARKAAKRAAKMAAKTGGGNGDGSVALDEMQNGDDEVAFDYAS</sequence>
<organism evidence="2">
    <name type="scientific">Tanacetum cinerariifolium</name>
    <name type="common">Dalmatian daisy</name>
    <name type="synonym">Chrysanthemum cinerariifolium</name>
    <dbReference type="NCBI Taxonomy" id="118510"/>
    <lineage>
        <taxon>Eukaryota</taxon>
        <taxon>Viridiplantae</taxon>
        <taxon>Streptophyta</taxon>
        <taxon>Embryophyta</taxon>
        <taxon>Tracheophyta</taxon>
        <taxon>Spermatophyta</taxon>
        <taxon>Magnoliopsida</taxon>
        <taxon>eudicotyledons</taxon>
        <taxon>Gunneridae</taxon>
        <taxon>Pentapetalae</taxon>
        <taxon>asterids</taxon>
        <taxon>campanulids</taxon>
        <taxon>Asterales</taxon>
        <taxon>Asteraceae</taxon>
        <taxon>Asteroideae</taxon>
        <taxon>Anthemideae</taxon>
        <taxon>Anthemidinae</taxon>
        <taxon>Tanacetum</taxon>
    </lineage>
</organism>
<feature type="compositionally biased region" description="Acidic residues" evidence="1">
    <location>
        <begin position="70"/>
        <end position="82"/>
    </location>
</feature>
<evidence type="ECO:0000256" key="1">
    <source>
        <dbReference type="SAM" id="MobiDB-lite"/>
    </source>
</evidence>
<reference evidence="2" key="1">
    <citation type="journal article" date="2019" name="Sci. Rep.">
        <title>Draft genome of Tanacetum cinerariifolium, the natural source of mosquito coil.</title>
        <authorList>
            <person name="Yamashiro T."/>
            <person name="Shiraishi A."/>
            <person name="Satake H."/>
            <person name="Nakayama K."/>
        </authorList>
    </citation>
    <scope>NUCLEOTIDE SEQUENCE</scope>
</reference>
<accession>A0A699XI29</accession>
<comment type="caution">
    <text evidence="2">The sequence shown here is derived from an EMBL/GenBank/DDBJ whole genome shotgun (WGS) entry which is preliminary data.</text>
</comment>
<evidence type="ECO:0000313" key="2">
    <source>
        <dbReference type="EMBL" id="GFD59702.1"/>
    </source>
</evidence>
<dbReference type="EMBL" id="BKCJ011868207">
    <property type="protein sequence ID" value="GFD59702.1"/>
    <property type="molecule type" value="Genomic_DNA"/>
</dbReference>
<protein>
    <submittedName>
        <fullName evidence="2">Uncharacterized protein</fullName>
    </submittedName>
</protein>
<feature type="compositionally biased region" description="Basic residues" evidence="1">
    <location>
        <begin position="1"/>
        <end position="12"/>
    </location>
</feature>
<feature type="region of interest" description="Disordered" evidence="1">
    <location>
        <begin position="1"/>
        <end position="23"/>
    </location>
</feature>
<feature type="region of interest" description="Disordered" evidence="1">
    <location>
        <begin position="45"/>
        <end position="82"/>
    </location>
</feature>
<feature type="non-terminal residue" evidence="2">
    <location>
        <position position="82"/>
    </location>
</feature>